<keyword evidence="3" id="KW-1185">Reference proteome</keyword>
<evidence type="ECO:0000256" key="1">
    <source>
        <dbReference type="SAM" id="MobiDB-lite"/>
    </source>
</evidence>
<organism evidence="2 3">
    <name type="scientific">Schizopora paradoxa</name>
    <dbReference type="NCBI Taxonomy" id="27342"/>
    <lineage>
        <taxon>Eukaryota</taxon>
        <taxon>Fungi</taxon>
        <taxon>Dikarya</taxon>
        <taxon>Basidiomycota</taxon>
        <taxon>Agaricomycotina</taxon>
        <taxon>Agaricomycetes</taxon>
        <taxon>Hymenochaetales</taxon>
        <taxon>Schizoporaceae</taxon>
        <taxon>Schizopora</taxon>
    </lineage>
</organism>
<dbReference type="EMBL" id="KQ086372">
    <property type="protein sequence ID" value="KLO05060.1"/>
    <property type="molecule type" value="Genomic_DNA"/>
</dbReference>
<evidence type="ECO:0000313" key="3">
    <source>
        <dbReference type="Proteomes" id="UP000053477"/>
    </source>
</evidence>
<feature type="region of interest" description="Disordered" evidence="1">
    <location>
        <begin position="15"/>
        <end position="37"/>
    </location>
</feature>
<gene>
    <name evidence="2" type="ORF">SCHPADRAFT_947214</name>
</gene>
<dbReference type="Gene3D" id="3.30.40.10">
    <property type="entry name" value="Zinc/RING finger domain, C3HC4 (zinc finger)"/>
    <property type="match status" value="1"/>
</dbReference>
<dbReference type="AlphaFoldDB" id="A0A0H2QZW9"/>
<accession>A0A0H2QZW9</accession>
<dbReference type="Proteomes" id="UP000053477">
    <property type="component" value="Unassembled WGS sequence"/>
</dbReference>
<dbReference type="InterPro" id="IPR013083">
    <property type="entry name" value="Znf_RING/FYVE/PHD"/>
</dbReference>
<reference evidence="2 3" key="1">
    <citation type="submission" date="2015-04" db="EMBL/GenBank/DDBJ databases">
        <title>Complete genome sequence of Schizopora paradoxa KUC8140, a cosmopolitan wood degrader in East Asia.</title>
        <authorList>
            <consortium name="DOE Joint Genome Institute"/>
            <person name="Min B."/>
            <person name="Park H."/>
            <person name="Jang Y."/>
            <person name="Kim J.-J."/>
            <person name="Kim K.H."/>
            <person name="Pangilinan J."/>
            <person name="Lipzen A."/>
            <person name="Riley R."/>
            <person name="Grigoriev I.V."/>
            <person name="Spatafora J.W."/>
            <person name="Choi I.-G."/>
        </authorList>
    </citation>
    <scope>NUCLEOTIDE SEQUENCE [LARGE SCALE GENOMIC DNA]</scope>
    <source>
        <strain evidence="2 3">KUC8140</strain>
    </source>
</reference>
<dbReference type="STRING" id="27342.A0A0H2QZW9"/>
<evidence type="ECO:0000313" key="2">
    <source>
        <dbReference type="EMBL" id="KLO05060.1"/>
    </source>
</evidence>
<proteinExistence type="predicted"/>
<dbReference type="InParanoid" id="A0A0H2QZW9"/>
<name>A0A0H2QZW9_9AGAM</name>
<sequence length="499" mass="55622">MPPRRAAAIQAVKNMSGPGPVAAGKGKGTARKSTGGTAPKMTLKRALLPVDPLDVDMKEDNPGSLDVSFHDQACFLCRGGGYLACCSTCMRSVCYESCLASLVPSELEEINTKDTYFKCPACHDDTDREKSKKEKKKKVVLTPYYGFYLSASNAPLFNGPLLLGPGSFTTARWREDTSPLLVFHFHLPSLFDKGSAPRVVHERLLANYLESTGKHATNHEITYQDCTFDLNQDNNPNVVDMHGKHVENLVKLMEESRINFKRALIFISTHSNDNTGGLYASEEWSSEITEFFECVITTKFLRYIAPLESTFFFLSCGSTVNSPSVMSEMESMVQKYHINNLFLFDAKALVRDFCTPFIEAYAGSVMLHGFSVSAALTMILQNSQYLGMHAHIVRLSLENGAVLKETMVFIHPSLKPAGNLIPTQCWDCARIRSWDVKVNPDNELEATLKCTGEGCGVEKSLTFPFILDKKMDHTKHQIGRNGKWLVIKGEVQKRKEKNI</sequence>
<dbReference type="OrthoDB" id="3268904at2759"/>
<protein>
    <submittedName>
        <fullName evidence="2">Uncharacterized protein</fullName>
    </submittedName>
</protein>